<evidence type="ECO:0000256" key="2">
    <source>
        <dbReference type="ARBA" id="ARBA00004370"/>
    </source>
</evidence>
<keyword evidence="8 9" id="KW-0998">Cell outer membrane</keyword>
<evidence type="ECO:0000256" key="9">
    <source>
        <dbReference type="HAMAP-Rule" id="MF_00415"/>
    </source>
</evidence>
<protein>
    <recommendedName>
        <fullName evidence="9">Flagellar L-ring protein</fullName>
    </recommendedName>
    <alternativeName>
        <fullName evidence="9">Basal body L-ring protein</fullName>
    </alternativeName>
</protein>
<evidence type="ECO:0000313" key="11">
    <source>
        <dbReference type="EMBL" id="MBE7941544.1"/>
    </source>
</evidence>
<dbReference type="InterPro" id="IPR000527">
    <property type="entry name" value="Flag_Lring"/>
</dbReference>
<gene>
    <name evidence="9" type="primary">flgH</name>
    <name evidence="11" type="ORF">IM725_13275</name>
</gene>
<comment type="subcellular location">
    <subcellularLocation>
        <location evidence="9">Cell outer membrane</location>
    </subcellularLocation>
    <subcellularLocation>
        <location evidence="9">Bacterial flagellum basal body</location>
    </subcellularLocation>
    <subcellularLocation>
        <location evidence="2">Membrane</location>
    </subcellularLocation>
</comment>
<dbReference type="Pfam" id="PF02107">
    <property type="entry name" value="FlgH"/>
    <property type="match status" value="1"/>
</dbReference>
<dbReference type="Proteomes" id="UP000715965">
    <property type="component" value="Unassembled WGS sequence"/>
</dbReference>
<comment type="subunit">
    <text evidence="4 9">The basal body constitutes a major portion of the flagellar organelle and consists of four rings (L,P,S, and M) mounted on a central rod.</text>
</comment>
<evidence type="ECO:0000256" key="1">
    <source>
        <dbReference type="ARBA" id="ARBA00002591"/>
    </source>
</evidence>
<evidence type="ECO:0000256" key="8">
    <source>
        <dbReference type="ARBA" id="ARBA00023237"/>
    </source>
</evidence>
<organism evidence="11 12">
    <name type="scientific">Ramlibacter aquaticus</name>
    <dbReference type="NCBI Taxonomy" id="2780094"/>
    <lineage>
        <taxon>Bacteria</taxon>
        <taxon>Pseudomonadati</taxon>
        <taxon>Pseudomonadota</taxon>
        <taxon>Betaproteobacteria</taxon>
        <taxon>Burkholderiales</taxon>
        <taxon>Comamonadaceae</taxon>
        <taxon>Ramlibacter</taxon>
    </lineage>
</organism>
<evidence type="ECO:0000313" key="12">
    <source>
        <dbReference type="Proteomes" id="UP000715965"/>
    </source>
</evidence>
<keyword evidence="6 9" id="KW-0472">Membrane</keyword>
<proteinExistence type="inferred from homology"/>
<evidence type="ECO:0000256" key="10">
    <source>
        <dbReference type="SAM" id="SignalP"/>
    </source>
</evidence>
<evidence type="ECO:0000256" key="3">
    <source>
        <dbReference type="ARBA" id="ARBA00006929"/>
    </source>
</evidence>
<feature type="signal peptide" evidence="10">
    <location>
        <begin position="1"/>
        <end position="24"/>
    </location>
</feature>
<dbReference type="PANTHER" id="PTHR34933:SF3">
    <property type="entry name" value="FLAGELLAR L-RING PROTEIN"/>
    <property type="match status" value="1"/>
</dbReference>
<dbReference type="HAMAP" id="MF_00415">
    <property type="entry name" value="FlgH"/>
    <property type="match status" value="1"/>
</dbReference>
<dbReference type="PANTHER" id="PTHR34933">
    <property type="entry name" value="FLAGELLAR L-RING PROTEIN"/>
    <property type="match status" value="1"/>
</dbReference>
<evidence type="ECO:0000256" key="6">
    <source>
        <dbReference type="ARBA" id="ARBA00023136"/>
    </source>
</evidence>
<keyword evidence="11" id="KW-0969">Cilium</keyword>
<evidence type="ECO:0000256" key="7">
    <source>
        <dbReference type="ARBA" id="ARBA00023143"/>
    </source>
</evidence>
<keyword evidence="11" id="KW-0966">Cell projection</keyword>
<reference evidence="11 12" key="1">
    <citation type="submission" date="2020-10" db="EMBL/GenBank/DDBJ databases">
        <title>Draft genome of Ramlibacter aquaticus LMG 30558.</title>
        <authorList>
            <person name="Props R."/>
        </authorList>
    </citation>
    <scope>NUCLEOTIDE SEQUENCE [LARGE SCALE GENOMIC DNA]</scope>
    <source>
        <strain evidence="11 12">LMG 30558</strain>
    </source>
</reference>
<keyword evidence="11" id="KW-0282">Flagellum</keyword>
<keyword evidence="7 9" id="KW-0975">Bacterial flagellum</keyword>
<name>A0ABR9SGR3_9BURK</name>
<feature type="chain" id="PRO_5046469742" description="Flagellar L-ring protein" evidence="10">
    <location>
        <begin position="25"/>
        <end position="240"/>
    </location>
</feature>
<dbReference type="EMBL" id="JADDOJ010000054">
    <property type="protein sequence ID" value="MBE7941544.1"/>
    <property type="molecule type" value="Genomic_DNA"/>
</dbReference>
<comment type="function">
    <text evidence="1 9">Assembles around the rod to form the L-ring and probably protects the motor/basal body from shearing forces during rotation.</text>
</comment>
<accession>A0ABR9SGR3</accession>
<sequence length="240" mass="24691">MHHAHSTPYAFASAFARAVGLAIAALATLATGCAAITTPEVDMHPASQQPVAIAYPQAAPSTSGAIFNASTHRPLFEDRRARLAGDTLTIQIEETVTASQQSTTKLDRSGSLSSSISAMPFLSAGTLGRLSAGASSATSGSGDGKTDSNNNFNGVITVTVQQVLPNGNLLVAGEKQIGVNGNVDVMRFSGVVNPATIRAGNVVSSTQVAEARLDKRGRGDVGKIQGLGWLSRFFLTIAPV</sequence>
<dbReference type="RefSeq" id="WP_193781082.1">
    <property type="nucleotide sequence ID" value="NZ_JADDOJ010000054.1"/>
</dbReference>
<keyword evidence="12" id="KW-1185">Reference proteome</keyword>
<keyword evidence="5 10" id="KW-0732">Signal</keyword>
<comment type="similarity">
    <text evidence="3 9">Belongs to the FlgH family.</text>
</comment>
<evidence type="ECO:0000256" key="4">
    <source>
        <dbReference type="ARBA" id="ARBA00011439"/>
    </source>
</evidence>
<dbReference type="PRINTS" id="PR01008">
    <property type="entry name" value="FLGLRINGFLGH"/>
</dbReference>
<comment type="caution">
    <text evidence="11">The sequence shown here is derived from an EMBL/GenBank/DDBJ whole genome shotgun (WGS) entry which is preliminary data.</text>
</comment>
<evidence type="ECO:0000256" key="5">
    <source>
        <dbReference type="ARBA" id="ARBA00022729"/>
    </source>
</evidence>